<dbReference type="Gene3D" id="1.25.40.10">
    <property type="entry name" value="Tetratricopeptide repeat domain"/>
    <property type="match status" value="2"/>
</dbReference>
<reference evidence="4" key="1">
    <citation type="submission" date="2022-07" db="EMBL/GenBank/DDBJ databases">
        <authorList>
            <person name="Macas J."/>
            <person name="Novak P."/>
            <person name="Neumann P."/>
        </authorList>
    </citation>
    <scope>NUCLEOTIDE SEQUENCE</scope>
</reference>
<organism evidence="4 5">
    <name type="scientific">Cuscuta europaea</name>
    <name type="common">European dodder</name>
    <dbReference type="NCBI Taxonomy" id="41803"/>
    <lineage>
        <taxon>Eukaryota</taxon>
        <taxon>Viridiplantae</taxon>
        <taxon>Streptophyta</taxon>
        <taxon>Embryophyta</taxon>
        <taxon>Tracheophyta</taxon>
        <taxon>Spermatophyta</taxon>
        <taxon>Magnoliopsida</taxon>
        <taxon>eudicotyledons</taxon>
        <taxon>Gunneridae</taxon>
        <taxon>Pentapetalae</taxon>
        <taxon>asterids</taxon>
        <taxon>lamiids</taxon>
        <taxon>Solanales</taxon>
        <taxon>Convolvulaceae</taxon>
        <taxon>Cuscuteae</taxon>
        <taxon>Cuscuta</taxon>
        <taxon>Cuscuta subgen. Cuscuta</taxon>
    </lineage>
</organism>
<dbReference type="InterPro" id="IPR019734">
    <property type="entry name" value="TPR_rpt"/>
</dbReference>
<dbReference type="SUPFAM" id="SSF48452">
    <property type="entry name" value="TPR-like"/>
    <property type="match status" value="1"/>
</dbReference>
<evidence type="ECO:0000256" key="1">
    <source>
        <dbReference type="ARBA" id="ARBA00022737"/>
    </source>
</evidence>
<dbReference type="OrthoDB" id="771227at2759"/>
<keyword evidence="5" id="KW-1185">Reference proteome</keyword>
<dbReference type="GO" id="GO:0009507">
    <property type="term" value="C:chloroplast"/>
    <property type="evidence" value="ECO:0007669"/>
    <property type="project" value="TreeGrafter"/>
</dbReference>
<dbReference type="InterPro" id="IPR011990">
    <property type="entry name" value="TPR-like_helical_dom_sf"/>
</dbReference>
<name>A0A9P0YNW1_CUSEU</name>
<sequence length="581" mass="65936">MTSYLCPGNSSYSTKFCWIHTYFGQLQKAVLSFYSTRPRKRCNVKLSFLLRTTYSASDVLTHVTSDVLNEATSEWSRNMGNCLKSDLSCINDLEEQLHDLFNEVNIMIKSGKRNDAVDLLQANYEAIKEQIDCGFRGIEEAAVLDIIALGHMALGDLNTVGSILHLLSGIVEDLNDDVPLLDSILMHMGSIYDKLGKFEMSLSSYRRALAITERRYGETNFFIIVPLLGMAKALGSVGRARKAIETYHRAISILESSQGTESEELVVPLFALGNLLLEERRAADAETAFQRVISIYKNLYGENDIKVGLALCSLASAKFRKGIMDEAIDIYRKALQVLKDYEHAVDDKVMEKIRTDMAELLHLVGREDEGRSLLEECLLITEKYKGKDHPTYVTHLVNLATSYYRSKNYVEAEKLLRISLQIMLKALPPDDQAVSFPLLHLAITLYNLNQVEEAEKYALEALHIREKAFGKDSLPVGEALDCLVSIQKKQEKDDDKLLEHLKRILRIQEKAFGSDSEQVMEMLKKVVHYMTRLGLKHEKLPLERRLTHLREKYKLAVKYEGISEIEVGPEGYTPHVDMWPS</sequence>
<feature type="repeat" description="TPR" evidence="3">
    <location>
        <begin position="182"/>
        <end position="215"/>
    </location>
</feature>
<dbReference type="PANTHER" id="PTHR45641">
    <property type="entry name" value="TETRATRICOPEPTIDE REPEAT PROTEIN (AFU_ORTHOLOGUE AFUA_6G03870)"/>
    <property type="match status" value="1"/>
</dbReference>
<evidence type="ECO:0000313" key="4">
    <source>
        <dbReference type="EMBL" id="CAH9069985.1"/>
    </source>
</evidence>
<protein>
    <recommendedName>
        <fullName evidence="6">Nephrocystin-3</fullName>
    </recommendedName>
</protein>
<comment type="caution">
    <text evidence="4">The sequence shown here is derived from an EMBL/GenBank/DDBJ whole genome shotgun (WGS) entry which is preliminary data.</text>
</comment>
<evidence type="ECO:0008006" key="6">
    <source>
        <dbReference type="Google" id="ProtNLM"/>
    </source>
</evidence>
<keyword evidence="2 3" id="KW-0802">TPR repeat</keyword>
<dbReference type="PROSITE" id="PS50005">
    <property type="entry name" value="TPR"/>
    <property type="match status" value="1"/>
</dbReference>
<accession>A0A9P0YNW1</accession>
<evidence type="ECO:0000313" key="5">
    <source>
        <dbReference type="Proteomes" id="UP001152484"/>
    </source>
</evidence>
<keyword evidence="1" id="KW-0677">Repeat</keyword>
<dbReference type="PANTHER" id="PTHR45641:SF19">
    <property type="entry name" value="NEPHROCYSTIN-3"/>
    <property type="match status" value="1"/>
</dbReference>
<evidence type="ECO:0000256" key="3">
    <source>
        <dbReference type="PROSITE-ProRule" id="PRU00339"/>
    </source>
</evidence>
<proteinExistence type="predicted"/>
<evidence type="ECO:0000256" key="2">
    <source>
        <dbReference type="ARBA" id="ARBA00022803"/>
    </source>
</evidence>
<gene>
    <name evidence="4" type="ORF">CEURO_LOCUS3483</name>
</gene>
<dbReference type="EMBL" id="CAMAPE010000005">
    <property type="protein sequence ID" value="CAH9069985.1"/>
    <property type="molecule type" value="Genomic_DNA"/>
</dbReference>
<dbReference type="AlphaFoldDB" id="A0A9P0YNW1"/>
<dbReference type="Pfam" id="PF13374">
    <property type="entry name" value="TPR_10"/>
    <property type="match status" value="1"/>
</dbReference>
<dbReference type="GO" id="GO:0009658">
    <property type="term" value="P:chloroplast organization"/>
    <property type="evidence" value="ECO:0007669"/>
    <property type="project" value="TreeGrafter"/>
</dbReference>
<dbReference type="SMART" id="SM00028">
    <property type="entry name" value="TPR"/>
    <property type="match status" value="6"/>
</dbReference>
<dbReference type="Proteomes" id="UP001152484">
    <property type="component" value="Unassembled WGS sequence"/>
</dbReference>
<dbReference type="Pfam" id="PF13424">
    <property type="entry name" value="TPR_12"/>
    <property type="match status" value="3"/>
</dbReference>